<dbReference type="GO" id="GO:0005634">
    <property type="term" value="C:nucleus"/>
    <property type="evidence" value="ECO:0007669"/>
    <property type="project" value="TreeGrafter"/>
</dbReference>
<sequence length="231" mass="25325">MSSNSESLDAFDAIILGTGLSESILAAALSRVGYSVLHLDRNTYYGELESTHSLNGLLNYTENHAERLSPPHATLSLDGDQLSISLPVNSAPSITNLSYVTYNITDEERSLYLRGIKERDASITKSSASPEVSSTVESEANSGTDNSQSLNSTVELEGDKEVEKTTADAELAHRDETKLNRVLQTCISLDQEHGVCEEHKLAYLTKKSNKFILDLTPKVIIQFIIIFALLF</sequence>
<comment type="caution">
    <text evidence="3">The sequence shown here is derived from an EMBL/GenBank/DDBJ whole genome shotgun (WGS) entry which is preliminary data.</text>
</comment>
<dbReference type="PRINTS" id="PR00891">
    <property type="entry name" value="RABGDIREP"/>
</dbReference>
<evidence type="ECO:0000313" key="4">
    <source>
        <dbReference type="Proteomes" id="UP000593567"/>
    </source>
</evidence>
<dbReference type="PANTHER" id="PTHR11787:SF4">
    <property type="entry name" value="CHM, RAB ESCORT PROTEIN 1"/>
    <property type="match status" value="1"/>
</dbReference>
<protein>
    <submittedName>
        <fullName evidence="3">CHM</fullName>
    </submittedName>
</protein>
<organism evidence="3 4">
    <name type="scientific">Bugula neritina</name>
    <name type="common">Brown bryozoan</name>
    <name type="synonym">Sertularia neritina</name>
    <dbReference type="NCBI Taxonomy" id="10212"/>
    <lineage>
        <taxon>Eukaryota</taxon>
        <taxon>Metazoa</taxon>
        <taxon>Spiralia</taxon>
        <taxon>Lophotrochozoa</taxon>
        <taxon>Bryozoa</taxon>
        <taxon>Gymnolaemata</taxon>
        <taxon>Cheilostomatida</taxon>
        <taxon>Flustrina</taxon>
        <taxon>Buguloidea</taxon>
        <taxon>Bugulidae</taxon>
        <taxon>Bugula</taxon>
    </lineage>
</organism>
<dbReference type="GO" id="GO:0016192">
    <property type="term" value="P:vesicle-mediated transport"/>
    <property type="evidence" value="ECO:0007669"/>
    <property type="project" value="TreeGrafter"/>
</dbReference>
<feature type="compositionally biased region" description="Polar residues" evidence="2">
    <location>
        <begin position="123"/>
        <end position="154"/>
    </location>
</feature>
<gene>
    <name evidence="3" type="ORF">EB796_007042</name>
</gene>
<evidence type="ECO:0000256" key="2">
    <source>
        <dbReference type="SAM" id="MobiDB-lite"/>
    </source>
</evidence>
<comment type="similarity">
    <text evidence="1">Belongs to the Rab GDI family.</text>
</comment>
<evidence type="ECO:0000256" key="1">
    <source>
        <dbReference type="ARBA" id="ARBA00005593"/>
    </source>
</evidence>
<dbReference type="AlphaFoldDB" id="A0A7J7KAM7"/>
<feature type="region of interest" description="Disordered" evidence="2">
    <location>
        <begin position="123"/>
        <end position="161"/>
    </location>
</feature>
<evidence type="ECO:0000313" key="3">
    <source>
        <dbReference type="EMBL" id="KAF6034658.1"/>
    </source>
</evidence>
<proteinExistence type="inferred from homology"/>
<dbReference type="Pfam" id="PF00996">
    <property type="entry name" value="GDI"/>
    <property type="match status" value="1"/>
</dbReference>
<dbReference type="Proteomes" id="UP000593567">
    <property type="component" value="Unassembled WGS sequence"/>
</dbReference>
<dbReference type="OrthoDB" id="1923006at2759"/>
<reference evidence="3" key="1">
    <citation type="submission" date="2020-06" db="EMBL/GenBank/DDBJ databases">
        <title>Draft genome of Bugula neritina, a colonial animal packing powerful symbionts and potential medicines.</title>
        <authorList>
            <person name="Rayko M."/>
        </authorList>
    </citation>
    <scope>NUCLEOTIDE SEQUENCE [LARGE SCALE GENOMIC DNA]</scope>
    <source>
        <strain evidence="3">Kwan_BN1</strain>
    </source>
</reference>
<dbReference type="GO" id="GO:0005968">
    <property type="term" value="C:Rab-protein geranylgeranyltransferase complex"/>
    <property type="evidence" value="ECO:0007669"/>
    <property type="project" value="TreeGrafter"/>
</dbReference>
<dbReference type="PANTHER" id="PTHR11787">
    <property type="entry name" value="RAB GDP-DISSOCIATION INHIBITOR"/>
    <property type="match status" value="1"/>
</dbReference>
<dbReference type="SUPFAM" id="SSF51905">
    <property type="entry name" value="FAD/NAD(P)-binding domain"/>
    <property type="match status" value="1"/>
</dbReference>
<dbReference type="EMBL" id="VXIV02001028">
    <property type="protein sequence ID" value="KAF6034658.1"/>
    <property type="molecule type" value="Genomic_DNA"/>
</dbReference>
<dbReference type="GO" id="GO:0005829">
    <property type="term" value="C:cytosol"/>
    <property type="evidence" value="ECO:0007669"/>
    <property type="project" value="TreeGrafter"/>
</dbReference>
<keyword evidence="4" id="KW-1185">Reference proteome</keyword>
<dbReference type="GO" id="GO:0005092">
    <property type="term" value="F:GDP-dissociation inhibitor activity"/>
    <property type="evidence" value="ECO:0007669"/>
    <property type="project" value="InterPro"/>
</dbReference>
<dbReference type="InterPro" id="IPR036188">
    <property type="entry name" value="FAD/NAD-bd_sf"/>
</dbReference>
<accession>A0A7J7KAM7</accession>
<name>A0A7J7KAM7_BUGNE</name>
<dbReference type="Gene3D" id="3.50.50.60">
    <property type="entry name" value="FAD/NAD(P)-binding domain"/>
    <property type="match status" value="1"/>
</dbReference>
<dbReference type="InterPro" id="IPR018203">
    <property type="entry name" value="GDP_dissociation_inhibitor"/>
</dbReference>
<dbReference type="GO" id="GO:0007264">
    <property type="term" value="P:small GTPase-mediated signal transduction"/>
    <property type="evidence" value="ECO:0007669"/>
    <property type="project" value="InterPro"/>
</dbReference>